<dbReference type="Proteomes" id="UP000663832">
    <property type="component" value="Unassembled WGS sequence"/>
</dbReference>
<sequence>MAMANNKTQCFTCNIEKITYLCDGCSKRFCLTHLPEHQQLLNEELSHIANEYNEFKQIINEQKQNLQNHSLIKQIDQWETNSIEIIQQKAQNCRDIAIKYSRRFITDIENKLNDLNEQIKEIHQENEFNEINLNYLKNQLIEIIEELINLSNISIQKDTQSFINEISIISSIKPKFNKWKQNAITVAGGNDSGQELNQFRCPTGIFIDKKKNVFIADSLNHRIVEWKYNAKEGQIIAGENRYGNQMDQLSCPADVIYDQQNHSIIIADQGNRRVIRWMNKSQQILVHNIDCNGLAVDKNGFLYVSDREKNEVRRWKMGEYNEGIVVAGGNGQGSKLDQLNLPCSIFVDEDQSVYVSDEKNDRVMKWRKDAKEGRVVAGGNGRGENLNQLFAPGGVIVDYLSQIYVVDWGNERVMRWCEEKGEYEIVVGENGQGNQSNQLKGPFDLSFDDEGNLYVADCSNYRIQKFEVVL</sequence>
<dbReference type="InterPro" id="IPR011042">
    <property type="entry name" value="6-blade_b-propeller_TolB-like"/>
</dbReference>
<keyword evidence="1" id="KW-0677">Repeat</keyword>
<keyword evidence="6" id="KW-1185">Reference proteome</keyword>
<proteinExistence type="predicted"/>
<reference evidence="4" key="1">
    <citation type="submission" date="2021-02" db="EMBL/GenBank/DDBJ databases">
        <authorList>
            <person name="Nowell W R."/>
        </authorList>
    </citation>
    <scope>NUCLEOTIDE SEQUENCE</scope>
</reference>
<evidence type="ECO:0000313" key="6">
    <source>
        <dbReference type="Proteomes" id="UP000663832"/>
    </source>
</evidence>
<accession>A0A814GY65</accession>
<feature type="repeat" description="NHL" evidence="2">
    <location>
        <begin position="438"/>
        <end position="469"/>
    </location>
</feature>
<dbReference type="InterPro" id="IPR001258">
    <property type="entry name" value="NHL_repeat"/>
</dbReference>
<comment type="caution">
    <text evidence="4">The sequence shown here is derived from an EMBL/GenBank/DDBJ whole genome shotgun (WGS) entry which is preliminary data.</text>
</comment>
<dbReference type="EMBL" id="CAJNOM010000081">
    <property type="protein sequence ID" value="CAF1002568.1"/>
    <property type="molecule type" value="Genomic_DNA"/>
</dbReference>
<feature type="coiled-coil region" evidence="3">
    <location>
        <begin position="105"/>
        <end position="132"/>
    </location>
</feature>
<dbReference type="PROSITE" id="PS51125">
    <property type="entry name" value="NHL"/>
    <property type="match status" value="1"/>
</dbReference>
<gene>
    <name evidence="5" type="ORF">BJG266_LOCUS21836</name>
    <name evidence="4" type="ORF">QVE165_LOCUS15016</name>
</gene>
<dbReference type="SUPFAM" id="SSF101898">
    <property type="entry name" value="NHL repeat"/>
    <property type="match status" value="1"/>
</dbReference>
<dbReference type="PANTHER" id="PTHR24104">
    <property type="entry name" value="E3 UBIQUITIN-PROTEIN LIGASE NHLRC1-RELATED"/>
    <property type="match status" value="1"/>
</dbReference>
<dbReference type="EMBL" id="CAJNOI010000133">
    <property type="protein sequence ID" value="CAF1109979.1"/>
    <property type="molecule type" value="Genomic_DNA"/>
</dbReference>
<organism evidence="4 6">
    <name type="scientific">Adineta steineri</name>
    <dbReference type="NCBI Taxonomy" id="433720"/>
    <lineage>
        <taxon>Eukaryota</taxon>
        <taxon>Metazoa</taxon>
        <taxon>Spiralia</taxon>
        <taxon>Gnathifera</taxon>
        <taxon>Rotifera</taxon>
        <taxon>Eurotatoria</taxon>
        <taxon>Bdelloidea</taxon>
        <taxon>Adinetida</taxon>
        <taxon>Adinetidae</taxon>
        <taxon>Adineta</taxon>
    </lineage>
</organism>
<evidence type="ECO:0000256" key="3">
    <source>
        <dbReference type="SAM" id="Coils"/>
    </source>
</evidence>
<dbReference type="Gene3D" id="2.120.10.30">
    <property type="entry name" value="TolB, C-terminal domain"/>
    <property type="match status" value="2"/>
</dbReference>
<dbReference type="GO" id="GO:0008270">
    <property type="term" value="F:zinc ion binding"/>
    <property type="evidence" value="ECO:0007669"/>
    <property type="project" value="UniProtKB-KW"/>
</dbReference>
<dbReference type="CDD" id="cd05819">
    <property type="entry name" value="NHL"/>
    <property type="match status" value="1"/>
</dbReference>
<protein>
    <submittedName>
        <fullName evidence="4">Uncharacterized protein</fullName>
    </submittedName>
</protein>
<evidence type="ECO:0000256" key="2">
    <source>
        <dbReference type="PROSITE-ProRule" id="PRU00504"/>
    </source>
</evidence>
<dbReference type="Pfam" id="PF01436">
    <property type="entry name" value="NHL"/>
    <property type="match status" value="1"/>
</dbReference>
<dbReference type="InterPro" id="IPR050952">
    <property type="entry name" value="TRIM-NHL_E3_ligases"/>
</dbReference>
<evidence type="ECO:0000313" key="5">
    <source>
        <dbReference type="EMBL" id="CAF1109979.1"/>
    </source>
</evidence>
<dbReference type="PANTHER" id="PTHR24104:SF25">
    <property type="entry name" value="PROTEIN LIN-41"/>
    <property type="match status" value="1"/>
</dbReference>
<dbReference type="Proteomes" id="UP000663877">
    <property type="component" value="Unassembled WGS sequence"/>
</dbReference>
<evidence type="ECO:0000313" key="4">
    <source>
        <dbReference type="EMBL" id="CAF1002568.1"/>
    </source>
</evidence>
<keyword evidence="3" id="KW-0175">Coiled coil</keyword>
<name>A0A814GY65_9BILA</name>
<dbReference type="AlphaFoldDB" id="A0A814GY65"/>
<evidence type="ECO:0000256" key="1">
    <source>
        <dbReference type="ARBA" id="ARBA00022737"/>
    </source>
</evidence>